<dbReference type="Pfam" id="PF24889">
    <property type="entry name" value="CCTL2_WNK"/>
    <property type="match status" value="1"/>
</dbReference>
<dbReference type="CDD" id="cd14033">
    <property type="entry name" value="STKc_WNK4"/>
    <property type="match status" value="1"/>
</dbReference>
<comment type="catalytic activity">
    <reaction evidence="12">
        <text>L-seryl-[protein] + ATP = O-phospho-L-seryl-[protein] + ADP + H(+)</text>
        <dbReference type="Rhea" id="RHEA:17989"/>
        <dbReference type="Rhea" id="RHEA-COMP:9863"/>
        <dbReference type="Rhea" id="RHEA-COMP:11604"/>
        <dbReference type="ChEBI" id="CHEBI:15378"/>
        <dbReference type="ChEBI" id="CHEBI:29999"/>
        <dbReference type="ChEBI" id="CHEBI:30616"/>
        <dbReference type="ChEBI" id="CHEBI:83421"/>
        <dbReference type="ChEBI" id="CHEBI:456216"/>
        <dbReference type="EC" id="2.7.11.1"/>
    </reaction>
</comment>
<feature type="compositionally biased region" description="Pro residues" evidence="13">
    <location>
        <begin position="656"/>
        <end position="673"/>
    </location>
</feature>
<dbReference type="InterPro" id="IPR050588">
    <property type="entry name" value="WNK_Ser-Thr_kinase"/>
</dbReference>
<dbReference type="FunFam" id="3.30.200.20:FF:000494">
    <property type="entry name" value="serine/threonine-protein kinase WNK2 isoform X2"/>
    <property type="match status" value="1"/>
</dbReference>
<dbReference type="STRING" id="32507.ENSNBRP00000025037"/>
<evidence type="ECO:0000256" key="3">
    <source>
        <dbReference type="ARBA" id="ARBA00012513"/>
    </source>
</evidence>
<feature type="region of interest" description="Disordered" evidence="13">
    <location>
        <begin position="457"/>
        <end position="487"/>
    </location>
</feature>
<feature type="compositionally biased region" description="Polar residues" evidence="13">
    <location>
        <begin position="466"/>
        <end position="479"/>
    </location>
</feature>
<reference evidence="15" key="1">
    <citation type="submission" date="2025-08" db="UniProtKB">
        <authorList>
            <consortium name="Ensembl"/>
        </authorList>
    </citation>
    <scope>IDENTIFICATION</scope>
</reference>
<dbReference type="Proteomes" id="UP000261580">
    <property type="component" value="Unassembled WGS sequence"/>
</dbReference>
<evidence type="ECO:0000256" key="10">
    <source>
        <dbReference type="ARBA" id="ARBA00022840"/>
    </source>
</evidence>
<dbReference type="PROSITE" id="PS50011">
    <property type="entry name" value="PROTEIN_KINASE_DOM"/>
    <property type="match status" value="1"/>
</dbReference>
<keyword evidence="6" id="KW-0597">Phosphoprotein</keyword>
<dbReference type="Bgee" id="ENSNBRG00000019118">
    <property type="expression patterns" value="Expressed in blood and 5 other cell types or tissues"/>
</dbReference>
<evidence type="ECO:0000256" key="5">
    <source>
        <dbReference type="ARBA" id="ARBA00022527"/>
    </source>
</evidence>
<dbReference type="GO" id="GO:0005524">
    <property type="term" value="F:ATP binding"/>
    <property type="evidence" value="ECO:0007669"/>
    <property type="project" value="UniProtKB-KW"/>
</dbReference>
<dbReference type="PROSITE" id="PS00108">
    <property type="entry name" value="PROTEIN_KINASE_ST"/>
    <property type="match status" value="1"/>
</dbReference>
<name>A0A3Q4I464_NEOBR</name>
<comment type="subcellular location">
    <subcellularLocation>
        <location evidence="2">Cytoplasm</location>
    </subcellularLocation>
</comment>
<dbReference type="OMA" id="KGHRCTI"/>
<evidence type="ECO:0000256" key="13">
    <source>
        <dbReference type="SAM" id="MobiDB-lite"/>
    </source>
</evidence>
<keyword evidence="7" id="KW-0808">Transferase</keyword>
<feature type="compositionally biased region" description="Basic and acidic residues" evidence="13">
    <location>
        <begin position="696"/>
        <end position="707"/>
    </location>
</feature>
<dbReference type="SMART" id="SM00220">
    <property type="entry name" value="S_TKc"/>
    <property type="match status" value="1"/>
</dbReference>
<keyword evidence="9" id="KW-0418">Kinase</keyword>
<feature type="region of interest" description="Disordered" evidence="13">
    <location>
        <begin position="630"/>
        <end position="707"/>
    </location>
</feature>
<accession>A0A3Q4I464</accession>
<feature type="compositionally biased region" description="Basic and acidic residues" evidence="13">
    <location>
        <begin position="8"/>
        <end position="21"/>
    </location>
</feature>
<dbReference type="InterPro" id="IPR000719">
    <property type="entry name" value="Prot_kinase_dom"/>
</dbReference>
<dbReference type="GeneTree" id="ENSGT00940000159871"/>
<keyword evidence="8" id="KW-0547">Nucleotide-binding</keyword>
<evidence type="ECO:0000313" key="16">
    <source>
        <dbReference type="Proteomes" id="UP000261580"/>
    </source>
</evidence>
<evidence type="ECO:0000256" key="4">
    <source>
        <dbReference type="ARBA" id="ARBA00022490"/>
    </source>
</evidence>
<keyword evidence="16" id="KW-1185">Reference proteome</keyword>
<dbReference type="PANTHER" id="PTHR13902">
    <property type="entry name" value="SERINE/THREONINE-PROTEIN KINASE WNK WITH NO LYSINE -RELATED"/>
    <property type="match status" value="1"/>
</dbReference>
<dbReference type="Gene3D" id="1.10.510.10">
    <property type="entry name" value="Transferase(Phosphotransferase) domain 1"/>
    <property type="match status" value="1"/>
</dbReference>
<comment type="catalytic activity">
    <reaction evidence="11">
        <text>L-threonyl-[protein] + ATP = O-phospho-L-threonyl-[protein] + ADP + H(+)</text>
        <dbReference type="Rhea" id="RHEA:46608"/>
        <dbReference type="Rhea" id="RHEA-COMP:11060"/>
        <dbReference type="Rhea" id="RHEA-COMP:11605"/>
        <dbReference type="ChEBI" id="CHEBI:15378"/>
        <dbReference type="ChEBI" id="CHEBI:30013"/>
        <dbReference type="ChEBI" id="CHEBI:30616"/>
        <dbReference type="ChEBI" id="CHEBI:61977"/>
        <dbReference type="ChEBI" id="CHEBI:456216"/>
        <dbReference type="EC" id="2.7.11.1"/>
    </reaction>
</comment>
<dbReference type="AlphaFoldDB" id="A0A3Q4I464"/>
<dbReference type="InterPro" id="IPR056865">
    <property type="entry name" value="CCTL2_WNK"/>
</dbReference>
<evidence type="ECO:0000256" key="9">
    <source>
        <dbReference type="ARBA" id="ARBA00022777"/>
    </source>
</evidence>
<evidence type="ECO:0000313" key="15">
    <source>
        <dbReference type="Ensembl" id="ENSNBRP00000025037.1"/>
    </source>
</evidence>
<reference evidence="15" key="2">
    <citation type="submission" date="2025-09" db="UniProtKB">
        <authorList>
            <consortium name="Ensembl"/>
        </authorList>
    </citation>
    <scope>IDENTIFICATION</scope>
</reference>
<dbReference type="GO" id="GO:0004674">
    <property type="term" value="F:protein serine/threonine kinase activity"/>
    <property type="evidence" value="ECO:0007669"/>
    <property type="project" value="UniProtKB-KW"/>
</dbReference>
<feature type="compositionally biased region" description="Polar residues" evidence="13">
    <location>
        <begin position="630"/>
        <end position="640"/>
    </location>
</feature>
<evidence type="ECO:0000256" key="1">
    <source>
        <dbReference type="ARBA" id="ARBA00001946"/>
    </source>
</evidence>
<dbReference type="Gene3D" id="3.10.20.90">
    <property type="entry name" value="Phosphatidylinositol 3-kinase Catalytic Subunit, Chain A, domain 1"/>
    <property type="match status" value="2"/>
</dbReference>
<organism evidence="15 16">
    <name type="scientific">Neolamprologus brichardi</name>
    <name type="common">Fairy cichlid</name>
    <name type="synonym">Lamprologus brichardi</name>
    <dbReference type="NCBI Taxonomy" id="32507"/>
    <lineage>
        <taxon>Eukaryota</taxon>
        <taxon>Metazoa</taxon>
        <taxon>Chordata</taxon>
        <taxon>Craniata</taxon>
        <taxon>Vertebrata</taxon>
        <taxon>Euteleostomi</taxon>
        <taxon>Actinopterygii</taxon>
        <taxon>Neopterygii</taxon>
        <taxon>Teleostei</taxon>
        <taxon>Neoteleostei</taxon>
        <taxon>Acanthomorphata</taxon>
        <taxon>Ovalentaria</taxon>
        <taxon>Cichlomorphae</taxon>
        <taxon>Cichliformes</taxon>
        <taxon>Cichlidae</taxon>
        <taxon>African cichlids</taxon>
        <taxon>Pseudocrenilabrinae</taxon>
        <taxon>Lamprologini</taxon>
        <taxon>Neolamprologus</taxon>
    </lineage>
</organism>
<protein>
    <recommendedName>
        <fullName evidence="3">non-specific serine/threonine protein kinase</fullName>
        <ecNumber evidence="3">2.7.11.1</ecNumber>
    </recommendedName>
</protein>
<dbReference type="SUPFAM" id="SSF56112">
    <property type="entry name" value="Protein kinase-like (PK-like)"/>
    <property type="match status" value="1"/>
</dbReference>
<dbReference type="Ensembl" id="ENSNBRT00000025690.1">
    <property type="protein sequence ID" value="ENSNBRP00000025037.1"/>
    <property type="gene ID" value="ENSNBRG00000019118.1"/>
</dbReference>
<evidence type="ECO:0000256" key="8">
    <source>
        <dbReference type="ARBA" id="ARBA00022741"/>
    </source>
</evidence>
<feature type="domain" description="Protein kinase" evidence="14">
    <location>
        <begin position="92"/>
        <end position="350"/>
    </location>
</feature>
<feature type="region of interest" description="Disordered" evidence="13">
    <location>
        <begin position="1"/>
        <end position="84"/>
    </location>
</feature>
<evidence type="ECO:0000256" key="2">
    <source>
        <dbReference type="ARBA" id="ARBA00004496"/>
    </source>
</evidence>
<evidence type="ECO:0000256" key="6">
    <source>
        <dbReference type="ARBA" id="ARBA00022553"/>
    </source>
</evidence>
<dbReference type="InterPro" id="IPR011009">
    <property type="entry name" value="Kinase-like_dom_sf"/>
</dbReference>
<dbReference type="Pfam" id="PF12202">
    <property type="entry name" value="OSR1_C"/>
    <property type="match status" value="1"/>
</dbReference>
<evidence type="ECO:0000256" key="7">
    <source>
        <dbReference type="ARBA" id="ARBA00022679"/>
    </source>
</evidence>
<dbReference type="InterPro" id="IPR024678">
    <property type="entry name" value="Kinase_OSR1/WNK_CCT"/>
</dbReference>
<keyword evidence="10" id="KW-0067">ATP-binding</keyword>
<keyword evidence="4" id="KW-0963">Cytoplasm</keyword>
<evidence type="ECO:0000259" key="14">
    <source>
        <dbReference type="PROSITE" id="PS50011"/>
    </source>
</evidence>
<dbReference type="InterPro" id="IPR008271">
    <property type="entry name" value="Ser/Thr_kinase_AS"/>
</dbReference>
<proteinExistence type="predicted"/>
<dbReference type="FunFam" id="3.10.20.90:FF:000007">
    <property type="entry name" value="Serine/threonine-protein kinase WNK1 isoform 1"/>
    <property type="match status" value="1"/>
</dbReference>
<sequence length="707" mass="79946">MLPWPPDSDSKKRPEEEKQQENEEESDVTASKDDPASQSDAAVKPQDGSSDSGEEAAAVLSNREVLPWQQKEEERDEAETQAVASSPDGRFLKFNIEIGRGSFKAVYKGLDTETTVEVAWCELQTHRLNKAERQRFNEEVEMLKALQHPNIVRFYDSWKSTLKGHKCTILVTELMTSGTLKMYLRRFRQMKLKLLQRWSLQILKGLHFLHSRCPPIIHRDLKCDNIFITGPSASVKIGDLGLATLKKASFAKSVIGTPEFMAPEMYEEKYDEAVDIYAFGMCILEMATSDYPYSECQNAGQIYRKVTSGIKPDSFSKVTIPELREIVEGCIRTKSSERFTVQDLLDHRFFQEKLGVHVELAEEDDGSRTSLKLWLRMDDNKKLRGKYKDHDAIEFVFELYKDVPEEVAQEMVVLGFVCEADYKVIATAIRYRVTAVKRQREKRRRLEEEKLKDQKEVIEEEVDPQASETSNKKPATNTADGKVVGPHRGGKNAHLFCSYVSDVTSGLSDGTDGQSEKSSQDIAKRAAAKQFRRRARARLRITGVSDMVDRVVECQLQTHDSKMVTFKFDLDGDNPEDIASVMVRTVNFILPSERDGFIVRMYEIIKRAESVMHHRPQADSDRLSRLNASTLPGSAATQSPPLSPSFGPQLHHPSHTPFPPPFFPPPAYPPPTPQTSSASDSQQVVAPPSRIPDSPQIEKERGQVSLY</sequence>
<evidence type="ECO:0000256" key="11">
    <source>
        <dbReference type="ARBA" id="ARBA00047899"/>
    </source>
</evidence>
<keyword evidence="5" id="KW-0723">Serine/threonine-protein kinase</keyword>
<comment type="cofactor">
    <cofactor evidence="1">
        <name>Mg(2+)</name>
        <dbReference type="ChEBI" id="CHEBI:18420"/>
    </cofactor>
</comment>
<dbReference type="EC" id="2.7.11.1" evidence="3"/>
<dbReference type="GO" id="GO:0005737">
    <property type="term" value="C:cytoplasm"/>
    <property type="evidence" value="ECO:0007669"/>
    <property type="project" value="UniProtKB-SubCell"/>
</dbReference>
<dbReference type="FunFam" id="1.10.510.10:FF:000006">
    <property type="entry name" value="Serine/threonine-protein kinase WNK1 isoform 2"/>
    <property type="match status" value="1"/>
</dbReference>
<evidence type="ECO:0000256" key="12">
    <source>
        <dbReference type="ARBA" id="ARBA00048679"/>
    </source>
</evidence>
<dbReference type="Gene3D" id="3.30.200.20">
    <property type="entry name" value="Phosphorylase Kinase, domain 1"/>
    <property type="match status" value="1"/>
</dbReference>
<dbReference type="Pfam" id="PF00069">
    <property type="entry name" value="Pkinase"/>
    <property type="match status" value="1"/>
</dbReference>